<comment type="catalytic activity">
    <reaction evidence="1">
        <text>an L-aminoacyl-L-amino acid + H2O = 2 an L-alpha-amino acid</text>
        <dbReference type="Rhea" id="RHEA:48940"/>
        <dbReference type="ChEBI" id="CHEBI:15377"/>
        <dbReference type="ChEBI" id="CHEBI:59869"/>
        <dbReference type="ChEBI" id="CHEBI:77460"/>
        <dbReference type="EC" id="3.4.13.19"/>
    </reaction>
</comment>
<dbReference type="PANTHER" id="PTHR10443">
    <property type="entry name" value="MICROSOMAL DIPEPTIDASE"/>
    <property type="match status" value="1"/>
</dbReference>
<dbReference type="GO" id="GO:0070573">
    <property type="term" value="F:metallodipeptidase activity"/>
    <property type="evidence" value="ECO:0007669"/>
    <property type="project" value="InterPro"/>
</dbReference>
<comment type="cofactor">
    <cofactor evidence="1">
        <name>Zn(2+)</name>
        <dbReference type="ChEBI" id="CHEBI:29105"/>
    </cofactor>
</comment>
<keyword evidence="1" id="KW-1015">Disulfide bond</keyword>
<dbReference type="GO" id="GO:0006508">
    <property type="term" value="P:proteolysis"/>
    <property type="evidence" value="ECO:0007669"/>
    <property type="project" value="UniProtKB-KW"/>
</dbReference>
<organism evidence="2 3">
    <name type="scientific">Exocentrus adspersus</name>
    <dbReference type="NCBI Taxonomy" id="1586481"/>
    <lineage>
        <taxon>Eukaryota</taxon>
        <taxon>Metazoa</taxon>
        <taxon>Ecdysozoa</taxon>
        <taxon>Arthropoda</taxon>
        <taxon>Hexapoda</taxon>
        <taxon>Insecta</taxon>
        <taxon>Pterygota</taxon>
        <taxon>Neoptera</taxon>
        <taxon>Endopterygota</taxon>
        <taxon>Coleoptera</taxon>
        <taxon>Polyphaga</taxon>
        <taxon>Cucujiformia</taxon>
        <taxon>Chrysomeloidea</taxon>
        <taxon>Cerambycidae</taxon>
        <taxon>Lamiinae</taxon>
        <taxon>Acanthocinini</taxon>
        <taxon>Exocentrus</taxon>
    </lineage>
</organism>
<dbReference type="EC" id="3.4.13.19" evidence="1"/>
<dbReference type="GO" id="GO:0046872">
    <property type="term" value="F:metal ion binding"/>
    <property type="evidence" value="ECO:0007669"/>
    <property type="project" value="UniProtKB-UniRule"/>
</dbReference>
<evidence type="ECO:0000313" key="2">
    <source>
        <dbReference type="EMBL" id="KAJ8923926.1"/>
    </source>
</evidence>
<protein>
    <recommendedName>
        <fullName evidence="1">Dipeptidase</fullName>
        <ecNumber evidence="1">3.4.13.19</ecNumber>
    </recommendedName>
</protein>
<keyword evidence="1" id="KW-0449">Lipoprotein</keyword>
<dbReference type="SUPFAM" id="SSF51556">
    <property type="entry name" value="Metallo-dependent hydrolases"/>
    <property type="match status" value="1"/>
</dbReference>
<evidence type="ECO:0000256" key="1">
    <source>
        <dbReference type="RuleBase" id="RU341113"/>
    </source>
</evidence>
<dbReference type="PANTHER" id="PTHR10443:SF45">
    <property type="entry name" value="DIPEPTIDASE"/>
    <property type="match status" value="1"/>
</dbReference>
<dbReference type="PROSITE" id="PS51365">
    <property type="entry name" value="RENAL_DIPEPTIDASE_2"/>
    <property type="match status" value="1"/>
</dbReference>
<keyword evidence="1" id="KW-0224">Dipeptidase</keyword>
<dbReference type="InterPro" id="IPR032466">
    <property type="entry name" value="Metal_Hydrolase"/>
</dbReference>
<keyword evidence="1" id="KW-0862">Zinc</keyword>
<feature type="signal peptide" evidence="1">
    <location>
        <begin position="1"/>
        <end position="21"/>
    </location>
</feature>
<keyword evidence="1" id="KW-0336">GPI-anchor</keyword>
<keyword evidence="1" id="KW-0482">Metalloprotease</keyword>
<keyword evidence="3" id="KW-1185">Reference proteome</keyword>
<name>A0AAV8WBG7_9CUCU</name>
<keyword evidence="1" id="KW-0645">Protease</keyword>
<feature type="chain" id="PRO_5043091029" description="Dipeptidase" evidence="1">
    <location>
        <begin position="22"/>
        <end position="393"/>
    </location>
</feature>
<dbReference type="GO" id="GO:0098552">
    <property type="term" value="C:side of membrane"/>
    <property type="evidence" value="ECO:0007669"/>
    <property type="project" value="UniProtKB-KW"/>
</dbReference>
<comment type="caution">
    <text evidence="2">The sequence shown here is derived from an EMBL/GenBank/DDBJ whole genome shotgun (WGS) entry which is preliminary data.</text>
</comment>
<comment type="subcellular location">
    <subcellularLocation>
        <location evidence="1">Membrane</location>
        <topology evidence="1">Lipid-anchor</topology>
        <topology evidence="1">GPI-anchor</topology>
    </subcellularLocation>
</comment>
<dbReference type="CDD" id="cd01301">
    <property type="entry name" value="rDP_like"/>
    <property type="match status" value="1"/>
</dbReference>
<keyword evidence="1" id="KW-0732">Signal</keyword>
<keyword evidence="1" id="KW-0325">Glycoprotein</keyword>
<dbReference type="AlphaFoldDB" id="A0AAV8WBG7"/>
<keyword evidence="1" id="KW-0378">Hydrolase</keyword>
<sequence length="393" mass="43709">MYKSSLVLTVFFVSYVNVIHTATTKKDHVPGRSALDNFPLVDGHNDLPHNLYLKLNNTLKGFHFDKNLTGDAVFGSSDCSCHTDLQRLRKGKVGAQFWAAYVSCDSKSENAVVRTLDQIDVIKRLINRYNNDLELVTTADGIIDAFNRKKIASLIGVEGGHSIGNRMSVLRLFYELGVRYLTLTHVCHLDWAESAEIDKTNSSTIGLTNFGKKIVLEMNRLGMLVDLSHVSYDVMKQAISVSRAPVIFSHSSARAVYNHVRNVADDVLVKVKENGGIVMVNFYSGFIASANATIRDVVNHINHIVDIAGIDHVGIGSDFDGVPDTPVGLEDVSKYPDLFDLLSELNPDRWTIKHLEKLAGRNFLRVFKEVEKIKESLISEPPAEDLLEISNQV</sequence>
<accession>A0AAV8WBG7</accession>
<dbReference type="PROSITE" id="PS00869">
    <property type="entry name" value="RENAL_DIPEPTIDASE_1"/>
    <property type="match status" value="1"/>
</dbReference>
<reference evidence="2 3" key="1">
    <citation type="journal article" date="2023" name="Insect Mol. Biol.">
        <title>Genome sequencing provides insights into the evolution of gene families encoding plant cell wall-degrading enzymes in longhorned beetles.</title>
        <authorList>
            <person name="Shin N.R."/>
            <person name="Okamura Y."/>
            <person name="Kirsch R."/>
            <person name="Pauchet Y."/>
        </authorList>
    </citation>
    <scope>NUCLEOTIDE SEQUENCE [LARGE SCALE GENOMIC DNA]</scope>
    <source>
        <strain evidence="2">EAD_L_NR</strain>
    </source>
</reference>
<proteinExistence type="inferred from homology"/>
<dbReference type="InterPro" id="IPR000180">
    <property type="entry name" value="Dipep_AS"/>
</dbReference>
<dbReference type="EMBL" id="JANEYG010000003">
    <property type="protein sequence ID" value="KAJ8923926.1"/>
    <property type="molecule type" value="Genomic_DNA"/>
</dbReference>
<keyword evidence="1" id="KW-0479">Metal-binding</keyword>
<dbReference type="Pfam" id="PF01244">
    <property type="entry name" value="Peptidase_M19"/>
    <property type="match status" value="1"/>
</dbReference>
<keyword evidence="1" id="KW-0472">Membrane</keyword>
<dbReference type="Gene3D" id="3.20.20.140">
    <property type="entry name" value="Metal-dependent hydrolases"/>
    <property type="match status" value="1"/>
</dbReference>
<evidence type="ECO:0000313" key="3">
    <source>
        <dbReference type="Proteomes" id="UP001159042"/>
    </source>
</evidence>
<dbReference type="Proteomes" id="UP001159042">
    <property type="component" value="Unassembled WGS sequence"/>
</dbReference>
<comment type="subunit">
    <text evidence="1">Homodimer; disulfide-linked.</text>
</comment>
<comment type="similarity">
    <text evidence="1">Belongs to the metallo-dependent hydrolases superfamily. Peptidase M19 family.</text>
</comment>
<gene>
    <name evidence="2" type="ORF">NQ315_006702</name>
</gene>
<dbReference type="InterPro" id="IPR008257">
    <property type="entry name" value="Pept_M19"/>
</dbReference>